<reference evidence="14" key="1">
    <citation type="submission" date="2017-05" db="EMBL/GenBank/DDBJ databases">
        <authorList>
            <person name="Ray J."/>
            <person name="Price M."/>
            <person name="Deutschbauer A."/>
        </authorList>
    </citation>
    <scope>NUCLEOTIDE SEQUENCE [LARGE SCALE GENOMIC DNA]</scope>
    <source>
        <strain evidence="14">DSM 19842</strain>
    </source>
</reference>
<evidence type="ECO:0000256" key="9">
    <source>
        <dbReference type="ARBA" id="ARBA00048798"/>
    </source>
</evidence>
<dbReference type="AlphaFoldDB" id="A0A1X9YPZ9"/>
<evidence type="ECO:0000256" key="6">
    <source>
        <dbReference type="ARBA" id="ARBA00013053"/>
    </source>
</evidence>
<gene>
    <name evidence="13" type="ORF">CA264_05490</name>
</gene>
<evidence type="ECO:0000256" key="5">
    <source>
        <dbReference type="ARBA" id="ARBA00009320"/>
    </source>
</evidence>
<comment type="similarity">
    <text evidence="5 11">Belongs to the class-IV pyridoxal-phosphate-dependent aminotransferase family.</text>
</comment>
<dbReference type="PANTHER" id="PTHR42743">
    <property type="entry name" value="AMINO-ACID AMINOTRANSFERASE"/>
    <property type="match status" value="1"/>
</dbReference>
<protein>
    <recommendedName>
        <fullName evidence="6">branched-chain-amino-acid transaminase</fullName>
        <ecNumber evidence="6">2.6.1.42</ecNumber>
    </recommendedName>
</protein>
<dbReference type="Gene3D" id="3.20.10.10">
    <property type="entry name" value="D-amino Acid Aminotransferase, subunit A, domain 2"/>
    <property type="match status" value="1"/>
</dbReference>
<evidence type="ECO:0000256" key="2">
    <source>
        <dbReference type="ARBA" id="ARBA00004824"/>
    </source>
</evidence>
<dbReference type="InterPro" id="IPR001544">
    <property type="entry name" value="Aminotrans_IV"/>
</dbReference>
<evidence type="ECO:0000313" key="14">
    <source>
        <dbReference type="Proteomes" id="UP000266292"/>
    </source>
</evidence>
<evidence type="ECO:0000256" key="12">
    <source>
        <dbReference type="RuleBase" id="RU004516"/>
    </source>
</evidence>
<dbReference type="GO" id="GO:0046394">
    <property type="term" value="P:carboxylic acid biosynthetic process"/>
    <property type="evidence" value="ECO:0007669"/>
    <property type="project" value="UniProtKB-ARBA"/>
</dbReference>
<organism evidence="13 14">
    <name type="scientific">Pontibacter actiniarum</name>
    <dbReference type="NCBI Taxonomy" id="323450"/>
    <lineage>
        <taxon>Bacteria</taxon>
        <taxon>Pseudomonadati</taxon>
        <taxon>Bacteroidota</taxon>
        <taxon>Cytophagia</taxon>
        <taxon>Cytophagales</taxon>
        <taxon>Hymenobacteraceae</taxon>
        <taxon>Pontibacter</taxon>
    </lineage>
</organism>
<dbReference type="PROSITE" id="PS00770">
    <property type="entry name" value="AA_TRANSFER_CLASS_4"/>
    <property type="match status" value="1"/>
</dbReference>
<dbReference type="KEGG" id="pact:CA264_05490"/>
<keyword evidence="14" id="KW-1185">Reference proteome</keyword>
<evidence type="ECO:0000256" key="10">
    <source>
        <dbReference type="ARBA" id="ARBA00049229"/>
    </source>
</evidence>
<sequence length="290" mass="32335">MELACTAYLYTSTLKRTGLFLLYNNHLLQEQELQVPVSDRAFQYNDGFFETAIIADGRLRFWAQHQQRMQEAAEALQLQVPPYFFDTAFEEQLLALARHEAADRYGRLKLKVWRAGAGLYTPNTNAVNWLATAQPASPAPYTPLHIGVCRNVHTVPTPLSQVKGPNAPLYVLAGLEKQAQQKDDLLLLSAAGMVSEMISSNVFWLRENVLYTPALETGCVKGILRRNIIGWCQSQGIACQEVKHAPEQLLQAEAVFAANVTGIRGVASINGAPVRQQESFLTMLRQDLHL</sequence>
<comment type="cofactor">
    <cofactor evidence="1 12">
        <name>pyridoxal 5'-phosphate</name>
        <dbReference type="ChEBI" id="CHEBI:597326"/>
    </cofactor>
</comment>
<dbReference type="GO" id="GO:0004084">
    <property type="term" value="F:branched-chain-amino-acid transaminase activity"/>
    <property type="evidence" value="ECO:0007669"/>
    <property type="project" value="UniProtKB-EC"/>
</dbReference>
<dbReference type="STRING" id="709015.GCA_000472485_01096"/>
<proteinExistence type="inferred from homology"/>
<evidence type="ECO:0000256" key="7">
    <source>
        <dbReference type="ARBA" id="ARBA00022898"/>
    </source>
</evidence>
<dbReference type="InterPro" id="IPR050571">
    <property type="entry name" value="Class-IV_PLP-Dep_Aminotrnsfr"/>
</dbReference>
<comment type="catalytic activity">
    <reaction evidence="10">
        <text>L-leucine + 2-oxoglutarate = 4-methyl-2-oxopentanoate + L-glutamate</text>
        <dbReference type="Rhea" id="RHEA:18321"/>
        <dbReference type="ChEBI" id="CHEBI:16810"/>
        <dbReference type="ChEBI" id="CHEBI:17865"/>
        <dbReference type="ChEBI" id="CHEBI:29985"/>
        <dbReference type="ChEBI" id="CHEBI:57427"/>
        <dbReference type="EC" id="2.6.1.42"/>
    </reaction>
</comment>
<dbReference type="EC" id="2.6.1.42" evidence="6"/>
<dbReference type="Proteomes" id="UP000266292">
    <property type="component" value="Chromosome"/>
</dbReference>
<dbReference type="Pfam" id="PF01063">
    <property type="entry name" value="Aminotran_4"/>
    <property type="match status" value="1"/>
</dbReference>
<dbReference type="InterPro" id="IPR043132">
    <property type="entry name" value="BCAT-like_C"/>
</dbReference>
<comment type="pathway">
    <text evidence="3">Amino-acid biosynthesis; L-valine biosynthesis; L-valine from pyruvate: step 4/4.</text>
</comment>
<comment type="pathway">
    <text evidence="4">Amino-acid biosynthesis; L-leucine biosynthesis; L-leucine from 3-methyl-2-oxobutanoate: step 4/4.</text>
</comment>
<evidence type="ECO:0000256" key="8">
    <source>
        <dbReference type="ARBA" id="ARBA00048212"/>
    </source>
</evidence>
<dbReference type="Gene3D" id="3.30.470.10">
    <property type="match status" value="1"/>
</dbReference>
<evidence type="ECO:0000256" key="1">
    <source>
        <dbReference type="ARBA" id="ARBA00001933"/>
    </source>
</evidence>
<evidence type="ECO:0000256" key="3">
    <source>
        <dbReference type="ARBA" id="ARBA00004931"/>
    </source>
</evidence>
<evidence type="ECO:0000256" key="4">
    <source>
        <dbReference type="ARBA" id="ARBA00005072"/>
    </source>
</evidence>
<dbReference type="OrthoDB" id="9805628at2"/>
<dbReference type="PANTHER" id="PTHR42743:SF11">
    <property type="entry name" value="AMINODEOXYCHORISMATE LYASE"/>
    <property type="match status" value="1"/>
</dbReference>
<dbReference type="EMBL" id="CP021235">
    <property type="protein sequence ID" value="ARS34937.1"/>
    <property type="molecule type" value="Genomic_DNA"/>
</dbReference>
<comment type="pathway">
    <text evidence="2">Amino-acid biosynthesis; L-isoleucine biosynthesis; L-isoleucine from 2-oxobutanoate: step 4/4.</text>
</comment>
<accession>A0A1X9YPZ9</accession>
<dbReference type="InterPro" id="IPR036038">
    <property type="entry name" value="Aminotransferase-like"/>
</dbReference>
<evidence type="ECO:0000313" key="13">
    <source>
        <dbReference type="EMBL" id="ARS34937.1"/>
    </source>
</evidence>
<dbReference type="InterPro" id="IPR018300">
    <property type="entry name" value="Aminotrans_IV_CS"/>
</dbReference>
<comment type="catalytic activity">
    <reaction evidence="8">
        <text>L-valine + 2-oxoglutarate = 3-methyl-2-oxobutanoate + L-glutamate</text>
        <dbReference type="Rhea" id="RHEA:24813"/>
        <dbReference type="ChEBI" id="CHEBI:11851"/>
        <dbReference type="ChEBI" id="CHEBI:16810"/>
        <dbReference type="ChEBI" id="CHEBI:29985"/>
        <dbReference type="ChEBI" id="CHEBI:57762"/>
        <dbReference type="EC" id="2.6.1.42"/>
    </reaction>
</comment>
<name>A0A1X9YPZ9_9BACT</name>
<dbReference type="SUPFAM" id="SSF56752">
    <property type="entry name" value="D-aminoacid aminotransferase-like PLP-dependent enzymes"/>
    <property type="match status" value="1"/>
</dbReference>
<keyword evidence="7 12" id="KW-0663">Pyridoxal phosphate</keyword>
<comment type="catalytic activity">
    <reaction evidence="9">
        <text>L-isoleucine + 2-oxoglutarate = (S)-3-methyl-2-oxopentanoate + L-glutamate</text>
        <dbReference type="Rhea" id="RHEA:24801"/>
        <dbReference type="ChEBI" id="CHEBI:16810"/>
        <dbReference type="ChEBI" id="CHEBI:29985"/>
        <dbReference type="ChEBI" id="CHEBI:35146"/>
        <dbReference type="ChEBI" id="CHEBI:58045"/>
        <dbReference type="EC" id="2.6.1.42"/>
    </reaction>
</comment>
<dbReference type="InterPro" id="IPR043131">
    <property type="entry name" value="BCAT-like_N"/>
</dbReference>
<evidence type="ECO:0000256" key="11">
    <source>
        <dbReference type="RuleBase" id="RU004106"/>
    </source>
</evidence>